<evidence type="ECO:0000313" key="9">
    <source>
        <dbReference type="Proteomes" id="UP001059912"/>
    </source>
</evidence>
<dbReference type="InterPro" id="IPR001451">
    <property type="entry name" value="Hexapep"/>
</dbReference>
<dbReference type="PANTHER" id="PTHR43300">
    <property type="entry name" value="ACETYLTRANSFERASE"/>
    <property type="match status" value="1"/>
</dbReference>
<dbReference type="InterPro" id="IPR011004">
    <property type="entry name" value="Trimer_LpxA-like_sf"/>
</dbReference>
<keyword evidence="5" id="KW-0046">Antibiotic resistance</keyword>
<dbReference type="RefSeq" id="WP_255898560.1">
    <property type="nucleotide sequence ID" value="NZ_CP050463.1"/>
</dbReference>
<dbReference type="CDD" id="cd04647">
    <property type="entry name" value="LbH_MAT_like"/>
    <property type="match status" value="1"/>
</dbReference>
<evidence type="ECO:0000256" key="7">
    <source>
        <dbReference type="ARBA" id="ARBA00047633"/>
    </source>
</evidence>
<dbReference type="EC" id="2.3.1.28" evidence="2"/>
<evidence type="ECO:0000313" key="8">
    <source>
        <dbReference type="EMBL" id="UTZ32077.1"/>
    </source>
</evidence>
<dbReference type="SUPFAM" id="SSF51161">
    <property type="entry name" value="Trimeric LpxA-like enzymes"/>
    <property type="match status" value="1"/>
</dbReference>
<comment type="similarity">
    <text evidence="1">Belongs to the transferase hexapeptide repeat family.</text>
</comment>
<evidence type="ECO:0000256" key="2">
    <source>
        <dbReference type="ARBA" id="ARBA00013235"/>
    </source>
</evidence>
<reference evidence="8" key="1">
    <citation type="submission" date="2020-03" db="EMBL/GenBank/DDBJ databases">
        <title>Five strains of Vibrio campbellii isolated from Mariana Trench.</title>
        <authorList>
            <person name="Liang J."/>
            <person name="Zhang X.-H."/>
        </authorList>
    </citation>
    <scope>NUCLEOTIDE SEQUENCE</scope>
    <source>
        <strain evidence="8">LJC013</strain>
    </source>
</reference>
<dbReference type="Proteomes" id="UP001059912">
    <property type="component" value="Chromosome 1"/>
</dbReference>
<keyword evidence="9" id="KW-1185">Reference proteome</keyword>
<evidence type="ECO:0000256" key="4">
    <source>
        <dbReference type="ARBA" id="ARBA00022679"/>
    </source>
</evidence>
<keyword evidence="4" id="KW-0808">Transferase</keyword>
<accession>A0ABY5ICQ8</accession>
<proteinExistence type="inferred from homology"/>
<evidence type="ECO:0000256" key="1">
    <source>
        <dbReference type="ARBA" id="ARBA00007274"/>
    </source>
</evidence>
<protein>
    <recommendedName>
        <fullName evidence="3">Chloramphenicol acetyltransferase</fullName>
        <ecNumber evidence="2">2.3.1.28</ecNumber>
    </recommendedName>
</protein>
<name>A0ABY5ICQ8_9VIBR</name>
<dbReference type="Gene3D" id="2.160.10.10">
    <property type="entry name" value="Hexapeptide repeat proteins"/>
    <property type="match status" value="1"/>
</dbReference>
<evidence type="ECO:0000256" key="5">
    <source>
        <dbReference type="ARBA" id="ARBA00023251"/>
    </source>
</evidence>
<gene>
    <name evidence="8" type="ORF">HB762_12010</name>
</gene>
<evidence type="ECO:0000256" key="6">
    <source>
        <dbReference type="ARBA" id="ARBA00023315"/>
    </source>
</evidence>
<comment type="catalytic activity">
    <reaction evidence="7">
        <text>chloramphenicol + acetyl-CoA = chloramphenicol 3-acetate + CoA</text>
        <dbReference type="Rhea" id="RHEA:18421"/>
        <dbReference type="ChEBI" id="CHEBI:16730"/>
        <dbReference type="ChEBI" id="CHEBI:17698"/>
        <dbReference type="ChEBI" id="CHEBI:57287"/>
        <dbReference type="ChEBI" id="CHEBI:57288"/>
        <dbReference type="EC" id="2.3.1.28"/>
    </reaction>
</comment>
<dbReference type="PANTHER" id="PTHR43300:SF12">
    <property type="entry name" value="CHLORAMPHENICOL ACETYLTRANSFERASE"/>
    <property type="match status" value="1"/>
</dbReference>
<dbReference type="Pfam" id="PF00132">
    <property type="entry name" value="Hexapep"/>
    <property type="match status" value="1"/>
</dbReference>
<sequence length="191" mass="20863">MSYLNREQLLSIGFKSIGQNVKISDMARFYNPGKISIGNNVRIDDFCIVSGNVSLGNNIHLAVYSYITGCDAGVVMEDFSGLAYGVKVFTDSDDYSGVSLTNPTVPDDYKPKKISKPVLIKKHVIIGANSIVLPGVVLGEGCAIGACSMVTKSTKEWRIYSGIPARDLKARKKDLLKLEAEYLEAKYNDIN</sequence>
<dbReference type="InterPro" id="IPR050179">
    <property type="entry name" value="Trans_hexapeptide_repeat"/>
</dbReference>
<evidence type="ECO:0000256" key="3">
    <source>
        <dbReference type="ARBA" id="ARBA00020291"/>
    </source>
</evidence>
<keyword evidence="6 8" id="KW-0012">Acyltransferase</keyword>
<organism evidence="8 9">
    <name type="scientific">Vibrio campbellii</name>
    <dbReference type="NCBI Taxonomy" id="680"/>
    <lineage>
        <taxon>Bacteria</taxon>
        <taxon>Pseudomonadati</taxon>
        <taxon>Pseudomonadota</taxon>
        <taxon>Gammaproteobacteria</taxon>
        <taxon>Vibrionales</taxon>
        <taxon>Vibrionaceae</taxon>
        <taxon>Vibrio</taxon>
    </lineage>
</organism>
<dbReference type="EMBL" id="CP050470">
    <property type="protein sequence ID" value="UTZ32077.1"/>
    <property type="molecule type" value="Genomic_DNA"/>
</dbReference>
<dbReference type="GO" id="GO:0016746">
    <property type="term" value="F:acyltransferase activity"/>
    <property type="evidence" value="ECO:0007669"/>
    <property type="project" value="UniProtKB-KW"/>
</dbReference>